<dbReference type="GeneID" id="18809894"/>
<protein>
    <submittedName>
        <fullName evidence="1">Uncharacterized protein</fullName>
    </submittedName>
</protein>
<dbReference type="AlphaFoldDB" id="F8P064"/>
<sequence>MTHTELWLTYHQISRCDKPATAQLIELEFQNQKLCDLEDIMEHLFRQGFVEAKHRSLSWWEKCDGQKVKGSFDIEELLKQGVGKCPDTALRLIIADAPPAVWFSYVYLRNTTGAVVTQRVKLDTPETKFEIMAHLTNHIFKHGFLPANVRSLVYWQTSCGRRIEEHFRLEELLTIGDGLAEEAPLRLVIDHAPCHPHHPICHH</sequence>
<dbReference type="HOGENOM" id="CLU_089679_0_0_1"/>
<dbReference type="KEGG" id="sla:SERLADRAFT_362183"/>
<proteinExistence type="predicted"/>
<evidence type="ECO:0000313" key="1">
    <source>
        <dbReference type="EMBL" id="EGO24131.1"/>
    </source>
</evidence>
<accession>F8P064</accession>
<reference evidence="1" key="1">
    <citation type="submission" date="2011-04" db="EMBL/GenBank/DDBJ databases">
        <title>Evolution of plant cell wall degrading machinery underlies the functional diversity of forest fungi.</title>
        <authorList>
            <consortium name="US DOE Joint Genome Institute (JGI-PGF)"/>
            <person name="Eastwood D.C."/>
            <person name="Floudas D."/>
            <person name="Binder M."/>
            <person name="Majcherczyk A."/>
            <person name="Schneider P."/>
            <person name="Aerts A."/>
            <person name="Asiegbu F.O."/>
            <person name="Baker S.E."/>
            <person name="Barry K."/>
            <person name="Bendiksby M."/>
            <person name="Blumentritt M."/>
            <person name="Coutinho P.M."/>
            <person name="Cullen D."/>
            <person name="Cullen D."/>
            <person name="Gathman A."/>
            <person name="Goodell B."/>
            <person name="Henrissat B."/>
            <person name="Ihrmark K."/>
            <person name="Kauserud H."/>
            <person name="Kohler A."/>
            <person name="LaButti K."/>
            <person name="Lapidus A."/>
            <person name="Lavin J.L."/>
            <person name="Lee Y.-H."/>
            <person name="Lindquist E."/>
            <person name="Lilly W."/>
            <person name="Lucas S."/>
            <person name="Morin E."/>
            <person name="Murat C."/>
            <person name="Oguiza J.A."/>
            <person name="Park J."/>
            <person name="Pisabarro A.G."/>
            <person name="Riley R."/>
            <person name="Rosling A."/>
            <person name="Salamov A."/>
            <person name="Schmidt O."/>
            <person name="Schmutz J."/>
            <person name="Skrede I."/>
            <person name="Stenlid J."/>
            <person name="Wiebenga A."/>
            <person name="Xie X."/>
            <person name="Kues U."/>
            <person name="Hibbett D.S."/>
            <person name="Hoffmeister D."/>
            <person name="Hogberg N."/>
            <person name="Martin F."/>
            <person name="Grigoriev I.V."/>
            <person name="Watkinson S.C."/>
        </authorList>
    </citation>
    <scope>NUCLEOTIDE SEQUENCE</scope>
    <source>
        <strain evidence="1">S7.9</strain>
    </source>
</reference>
<gene>
    <name evidence="1" type="ORF">SERLADRAFT_362183</name>
</gene>
<organism>
    <name type="scientific">Serpula lacrymans var. lacrymans (strain S7.9)</name>
    <name type="common">Dry rot fungus</name>
    <dbReference type="NCBI Taxonomy" id="578457"/>
    <lineage>
        <taxon>Eukaryota</taxon>
        <taxon>Fungi</taxon>
        <taxon>Dikarya</taxon>
        <taxon>Basidiomycota</taxon>
        <taxon>Agaricomycotina</taxon>
        <taxon>Agaricomycetes</taxon>
        <taxon>Agaricomycetidae</taxon>
        <taxon>Boletales</taxon>
        <taxon>Coniophorineae</taxon>
        <taxon>Serpulaceae</taxon>
        <taxon>Serpula</taxon>
    </lineage>
</organism>
<dbReference type="EMBL" id="GL945435">
    <property type="protein sequence ID" value="EGO24131.1"/>
    <property type="molecule type" value="Genomic_DNA"/>
</dbReference>
<dbReference type="Proteomes" id="UP000008064">
    <property type="component" value="Unassembled WGS sequence"/>
</dbReference>
<dbReference type="RefSeq" id="XP_007319893.1">
    <property type="nucleotide sequence ID" value="XM_007319831.1"/>
</dbReference>
<dbReference type="OrthoDB" id="2887913at2759"/>
<name>F8P064_SERL9</name>